<keyword evidence="1" id="KW-0812">Transmembrane</keyword>
<evidence type="ECO:0000313" key="2">
    <source>
        <dbReference type="EMBL" id="KKM67457.1"/>
    </source>
</evidence>
<keyword evidence="1" id="KW-0472">Membrane</keyword>
<sequence length="63" mass="6902">MTLDPVSVAVGVVATYAFSALLLVALCVVESRQAKKERERELDRLLAEVGIACIERPMNVRSN</sequence>
<name>A0A0F9ME60_9ZZZZ</name>
<dbReference type="AlphaFoldDB" id="A0A0F9ME60"/>
<accession>A0A0F9ME60</accession>
<reference evidence="2" key="1">
    <citation type="journal article" date="2015" name="Nature">
        <title>Complex archaea that bridge the gap between prokaryotes and eukaryotes.</title>
        <authorList>
            <person name="Spang A."/>
            <person name="Saw J.H."/>
            <person name="Jorgensen S.L."/>
            <person name="Zaremba-Niedzwiedzka K."/>
            <person name="Martijn J."/>
            <person name="Lind A.E."/>
            <person name="van Eijk R."/>
            <person name="Schleper C."/>
            <person name="Guy L."/>
            <person name="Ettema T.J."/>
        </authorList>
    </citation>
    <scope>NUCLEOTIDE SEQUENCE</scope>
</reference>
<keyword evidence="1" id="KW-1133">Transmembrane helix</keyword>
<gene>
    <name evidence="2" type="ORF">LCGC14_1470910</name>
</gene>
<feature type="transmembrane region" description="Helical" evidence="1">
    <location>
        <begin position="6"/>
        <end position="29"/>
    </location>
</feature>
<protein>
    <submittedName>
        <fullName evidence="2">Uncharacterized protein</fullName>
    </submittedName>
</protein>
<comment type="caution">
    <text evidence="2">The sequence shown here is derived from an EMBL/GenBank/DDBJ whole genome shotgun (WGS) entry which is preliminary data.</text>
</comment>
<organism evidence="2">
    <name type="scientific">marine sediment metagenome</name>
    <dbReference type="NCBI Taxonomy" id="412755"/>
    <lineage>
        <taxon>unclassified sequences</taxon>
        <taxon>metagenomes</taxon>
        <taxon>ecological metagenomes</taxon>
    </lineage>
</organism>
<proteinExistence type="predicted"/>
<dbReference type="EMBL" id="LAZR01010345">
    <property type="protein sequence ID" value="KKM67457.1"/>
    <property type="molecule type" value="Genomic_DNA"/>
</dbReference>
<evidence type="ECO:0000256" key="1">
    <source>
        <dbReference type="SAM" id="Phobius"/>
    </source>
</evidence>